<protein>
    <recommendedName>
        <fullName evidence="2">Peptidase M16 N-terminal domain-containing protein</fullName>
    </recommendedName>
</protein>
<keyword evidence="4" id="KW-1185">Reference proteome</keyword>
<dbReference type="Gene3D" id="3.30.830.10">
    <property type="entry name" value="Metalloenzyme, LuxS/M16 peptidase-like"/>
    <property type="match status" value="2"/>
</dbReference>
<dbReference type="PANTHER" id="PTHR11851:SF196">
    <property type="entry name" value="MITOCHONDRIAL-PROCESSING PEPTIDASE SUBUNIT BETA MITOCHONDRIAL"/>
    <property type="match status" value="1"/>
</dbReference>
<reference evidence="3" key="1">
    <citation type="journal article" date="2018" name="DNA Res.">
        <title>Multiple hybrid de novo genome assembly of finger millet, an orphan allotetraploid crop.</title>
        <authorList>
            <person name="Hatakeyama M."/>
            <person name="Aluri S."/>
            <person name="Balachadran M.T."/>
            <person name="Sivarajan S.R."/>
            <person name="Patrignani A."/>
            <person name="Gruter S."/>
            <person name="Poveda L."/>
            <person name="Shimizu-Inatsugi R."/>
            <person name="Baeten J."/>
            <person name="Francoijs K.J."/>
            <person name="Nataraja K.N."/>
            <person name="Reddy Y.A.N."/>
            <person name="Phadnis S."/>
            <person name="Ravikumar R.L."/>
            <person name="Schlapbach R."/>
            <person name="Sreeman S.M."/>
            <person name="Shimizu K.K."/>
        </authorList>
    </citation>
    <scope>NUCLEOTIDE SEQUENCE</scope>
</reference>
<dbReference type="PROSITE" id="PS00143">
    <property type="entry name" value="INSULINASE"/>
    <property type="match status" value="1"/>
</dbReference>
<name>A0AAV5C5H5_ELECO</name>
<reference evidence="3" key="2">
    <citation type="submission" date="2021-12" db="EMBL/GenBank/DDBJ databases">
        <title>Resequencing data analysis of finger millet.</title>
        <authorList>
            <person name="Hatakeyama M."/>
            <person name="Aluri S."/>
            <person name="Balachadran M.T."/>
            <person name="Sivarajan S.R."/>
            <person name="Poveda L."/>
            <person name="Shimizu-Inatsugi R."/>
            <person name="Schlapbach R."/>
            <person name="Sreeman S.M."/>
            <person name="Shimizu K.K."/>
        </authorList>
    </citation>
    <scope>NUCLEOTIDE SEQUENCE</scope>
</reference>
<dbReference type="SUPFAM" id="SSF63411">
    <property type="entry name" value="LuxS/MPP-like metallohydrolase"/>
    <property type="match status" value="2"/>
</dbReference>
<comment type="caution">
    <text evidence="3">The sequence shown here is derived from an EMBL/GenBank/DDBJ whole genome shotgun (WGS) entry which is preliminary data.</text>
</comment>
<proteinExistence type="predicted"/>
<dbReference type="GO" id="GO:0004222">
    <property type="term" value="F:metalloendopeptidase activity"/>
    <property type="evidence" value="ECO:0007669"/>
    <property type="project" value="InterPro"/>
</dbReference>
<evidence type="ECO:0000313" key="4">
    <source>
        <dbReference type="Proteomes" id="UP001054889"/>
    </source>
</evidence>
<dbReference type="Pfam" id="PF00675">
    <property type="entry name" value="Peptidase_M16"/>
    <property type="match status" value="1"/>
</dbReference>
<evidence type="ECO:0000313" key="3">
    <source>
        <dbReference type="EMBL" id="GJM93372.1"/>
    </source>
</evidence>
<evidence type="ECO:0000256" key="1">
    <source>
        <dbReference type="SAM" id="MobiDB-lite"/>
    </source>
</evidence>
<dbReference type="GO" id="GO:0006508">
    <property type="term" value="P:proteolysis"/>
    <property type="evidence" value="ECO:0007669"/>
    <property type="project" value="InterPro"/>
</dbReference>
<feature type="compositionally biased region" description="Pro residues" evidence="1">
    <location>
        <begin position="39"/>
        <end position="53"/>
    </location>
</feature>
<organism evidence="3 4">
    <name type="scientific">Eleusine coracana subsp. coracana</name>
    <dbReference type="NCBI Taxonomy" id="191504"/>
    <lineage>
        <taxon>Eukaryota</taxon>
        <taxon>Viridiplantae</taxon>
        <taxon>Streptophyta</taxon>
        <taxon>Embryophyta</taxon>
        <taxon>Tracheophyta</taxon>
        <taxon>Spermatophyta</taxon>
        <taxon>Magnoliopsida</taxon>
        <taxon>Liliopsida</taxon>
        <taxon>Poales</taxon>
        <taxon>Poaceae</taxon>
        <taxon>PACMAD clade</taxon>
        <taxon>Chloridoideae</taxon>
        <taxon>Cynodonteae</taxon>
        <taxon>Eleusininae</taxon>
        <taxon>Eleusine</taxon>
    </lineage>
</organism>
<dbReference type="InterPro" id="IPR050361">
    <property type="entry name" value="MPP/UQCRC_Complex"/>
</dbReference>
<dbReference type="InterPro" id="IPR011249">
    <property type="entry name" value="Metalloenz_LuxS/M16"/>
</dbReference>
<dbReference type="Proteomes" id="UP001054889">
    <property type="component" value="Unassembled WGS sequence"/>
</dbReference>
<dbReference type="EMBL" id="BQKI01000004">
    <property type="protein sequence ID" value="GJM93372.1"/>
    <property type="molecule type" value="Genomic_DNA"/>
</dbReference>
<dbReference type="GO" id="GO:0005739">
    <property type="term" value="C:mitochondrion"/>
    <property type="evidence" value="ECO:0007669"/>
    <property type="project" value="TreeGrafter"/>
</dbReference>
<dbReference type="AlphaFoldDB" id="A0AAV5C5H5"/>
<sequence length="434" mass="48085">MAATAAIRSRRRFLPYLNRLLHTASHPNPYPTPLAALRQPPPPRRLAAPPPPTSLRFRFPAARVSTLPSGLRVVTQAYPANTRMASVGVWVDAGSRYELPGTNGTAHFLEHMAFKGTGRRPNAEVLEVEIEDMGARLNAYTSREQTTFFADVQARHVPVALDVLSDILQNPRFPEKAIQRERGVILREMEEVVSAAGAVNHDEVVDQVKELFTEFSTDPTNADQLCEANPAIFTGSEVRVENAEMPLAHLAIAFKGSSWTDPASIPLMVIQSILGSWNRSIGVGNCSGSALARGISNGNLAESMMTFNTNYRDTGLFGIYTTALPDTLHDLSRLIMEEFRRLSFRVSETEVARARNQMLTYGRVMPFLELFARIDAVDCTTIMETAKKYIIDKDVAVAAVGQLSNLPELSWFRSETCSDDAFTRRIVFQNAQNN</sequence>
<dbReference type="InterPro" id="IPR011765">
    <property type="entry name" value="Pept_M16_N"/>
</dbReference>
<feature type="domain" description="Peptidase M16 N-terminal" evidence="2">
    <location>
        <begin position="79"/>
        <end position="204"/>
    </location>
</feature>
<feature type="region of interest" description="Disordered" evidence="1">
    <location>
        <begin position="28"/>
        <end position="53"/>
    </location>
</feature>
<dbReference type="PANTHER" id="PTHR11851">
    <property type="entry name" value="METALLOPROTEASE"/>
    <property type="match status" value="1"/>
</dbReference>
<dbReference type="GO" id="GO:0046872">
    <property type="term" value="F:metal ion binding"/>
    <property type="evidence" value="ECO:0007669"/>
    <property type="project" value="InterPro"/>
</dbReference>
<gene>
    <name evidence="3" type="primary">ga09921</name>
    <name evidence="3" type="ORF">PR202_ga09921</name>
</gene>
<accession>A0AAV5C5H5</accession>
<dbReference type="InterPro" id="IPR001431">
    <property type="entry name" value="Pept_M16_Zn_BS"/>
</dbReference>
<evidence type="ECO:0000259" key="2">
    <source>
        <dbReference type="Pfam" id="PF00675"/>
    </source>
</evidence>